<dbReference type="PANTHER" id="PTHR37610:SF40">
    <property type="entry name" value="OS01G0909600 PROTEIN"/>
    <property type="match status" value="1"/>
</dbReference>
<accession>A0A7J0FK44</accession>
<evidence type="ECO:0000313" key="1">
    <source>
        <dbReference type="EMBL" id="GFY98953.1"/>
    </source>
</evidence>
<name>A0A7J0FK44_9ERIC</name>
<evidence type="ECO:0000313" key="2">
    <source>
        <dbReference type="Proteomes" id="UP000585474"/>
    </source>
</evidence>
<dbReference type="EMBL" id="BJWL01000013">
    <property type="protein sequence ID" value="GFY98953.1"/>
    <property type="molecule type" value="Genomic_DNA"/>
</dbReference>
<gene>
    <name evidence="1" type="ORF">Acr_13g0003540</name>
</gene>
<dbReference type="PANTHER" id="PTHR37610">
    <property type="entry name" value="CCHC-TYPE DOMAIN-CONTAINING PROTEIN"/>
    <property type="match status" value="1"/>
</dbReference>
<dbReference type="OrthoDB" id="5544992at2759"/>
<dbReference type="AlphaFoldDB" id="A0A7J0FK44"/>
<protein>
    <submittedName>
        <fullName evidence="1">Uncharacterized protein</fullName>
    </submittedName>
</protein>
<dbReference type="Proteomes" id="UP000585474">
    <property type="component" value="Unassembled WGS sequence"/>
</dbReference>
<proteinExistence type="predicted"/>
<reference evidence="1 2" key="1">
    <citation type="submission" date="2019-07" db="EMBL/GenBank/DDBJ databases">
        <title>De Novo Assembly of kiwifruit Actinidia rufa.</title>
        <authorList>
            <person name="Sugita-Konishi S."/>
            <person name="Sato K."/>
            <person name="Mori E."/>
            <person name="Abe Y."/>
            <person name="Kisaki G."/>
            <person name="Hamano K."/>
            <person name="Suezawa K."/>
            <person name="Otani M."/>
            <person name="Fukuda T."/>
            <person name="Manabe T."/>
            <person name="Gomi K."/>
            <person name="Tabuchi M."/>
            <person name="Akimitsu K."/>
            <person name="Kataoka I."/>
        </authorList>
    </citation>
    <scope>NUCLEOTIDE SEQUENCE [LARGE SCALE GENOMIC DNA]</scope>
    <source>
        <strain evidence="2">cv. Fuchu</strain>
    </source>
</reference>
<organism evidence="1 2">
    <name type="scientific">Actinidia rufa</name>
    <dbReference type="NCBI Taxonomy" id="165716"/>
    <lineage>
        <taxon>Eukaryota</taxon>
        <taxon>Viridiplantae</taxon>
        <taxon>Streptophyta</taxon>
        <taxon>Embryophyta</taxon>
        <taxon>Tracheophyta</taxon>
        <taxon>Spermatophyta</taxon>
        <taxon>Magnoliopsida</taxon>
        <taxon>eudicotyledons</taxon>
        <taxon>Gunneridae</taxon>
        <taxon>Pentapetalae</taxon>
        <taxon>asterids</taxon>
        <taxon>Ericales</taxon>
        <taxon>Actinidiaceae</taxon>
        <taxon>Actinidia</taxon>
    </lineage>
</organism>
<sequence length="223" mass="25944">MPETLVLNLSRFNLNFDRIRLASFDPRSTPVNGRFDSDRIPRHSPDLAVLSLAEPLTGFPDARWTSDRLHRHLLEPSTDVGTFCLRVGKTGWIMGHHPKSATFDPTYPQWDIDNCTILGWLFNSVEDRIYHMFIYNDTVHSLWNALSQMYAHVHHDSRIFELYRKIASASQETLGLSVDYFRFFQFRWEELAQYEPLSDFLAAIATIADQMSFASFWLGSLFF</sequence>
<keyword evidence="2" id="KW-1185">Reference proteome</keyword>
<comment type="caution">
    <text evidence="1">The sequence shown here is derived from an EMBL/GenBank/DDBJ whole genome shotgun (WGS) entry which is preliminary data.</text>
</comment>